<reference evidence="2 3" key="1">
    <citation type="submission" date="2016-11" db="EMBL/GenBank/DDBJ databases">
        <authorList>
            <person name="Jaros S."/>
            <person name="Januszkiewicz K."/>
            <person name="Wedrychowicz H."/>
        </authorList>
    </citation>
    <scope>NUCLEOTIDE SEQUENCE [LARGE SCALE GENOMIC DNA]</scope>
    <source>
        <strain evidence="2 3">GAS499</strain>
    </source>
</reference>
<feature type="chain" id="PRO_5012590341" evidence="1">
    <location>
        <begin position="23"/>
        <end position="71"/>
    </location>
</feature>
<name>A0A1M6HW85_9BRAD</name>
<dbReference type="RefSeq" id="WP_079536086.1">
    <property type="nucleotide sequence ID" value="NZ_LT670844.1"/>
</dbReference>
<dbReference type="OrthoDB" id="8251908at2"/>
<sequence>MRKTILTLLAASLLAASSVTMAAAAERHHARKATAASQQFRDANNAVAWPAQPNWVSDYTEGHVISAPAGR</sequence>
<organism evidence="2 3">
    <name type="scientific">Bradyrhizobium lablabi</name>
    <dbReference type="NCBI Taxonomy" id="722472"/>
    <lineage>
        <taxon>Bacteria</taxon>
        <taxon>Pseudomonadati</taxon>
        <taxon>Pseudomonadota</taxon>
        <taxon>Alphaproteobacteria</taxon>
        <taxon>Hyphomicrobiales</taxon>
        <taxon>Nitrobacteraceae</taxon>
        <taxon>Bradyrhizobium</taxon>
    </lineage>
</organism>
<accession>A0A1M6HW85</accession>
<proteinExistence type="predicted"/>
<dbReference type="EMBL" id="LT670844">
    <property type="protein sequence ID" value="SHJ26482.1"/>
    <property type="molecule type" value="Genomic_DNA"/>
</dbReference>
<dbReference type="AlphaFoldDB" id="A0A1M6HW85"/>
<evidence type="ECO:0000313" key="3">
    <source>
        <dbReference type="Proteomes" id="UP000189935"/>
    </source>
</evidence>
<protein>
    <submittedName>
        <fullName evidence="2">Uncharacterized protein</fullName>
    </submittedName>
</protein>
<gene>
    <name evidence="2" type="ORF">SAMN05444159_0132</name>
</gene>
<evidence type="ECO:0000313" key="2">
    <source>
        <dbReference type="EMBL" id="SHJ26482.1"/>
    </source>
</evidence>
<feature type="signal peptide" evidence="1">
    <location>
        <begin position="1"/>
        <end position="22"/>
    </location>
</feature>
<dbReference type="Proteomes" id="UP000189935">
    <property type="component" value="Chromosome I"/>
</dbReference>
<keyword evidence="1" id="KW-0732">Signal</keyword>
<evidence type="ECO:0000256" key="1">
    <source>
        <dbReference type="SAM" id="SignalP"/>
    </source>
</evidence>